<dbReference type="GO" id="GO:0016740">
    <property type="term" value="F:transferase activity"/>
    <property type="evidence" value="ECO:0007669"/>
    <property type="project" value="UniProtKB-KW"/>
</dbReference>
<evidence type="ECO:0000313" key="5">
    <source>
        <dbReference type="EMBL" id="AWT54984.1"/>
    </source>
</evidence>
<comment type="catalytic activity">
    <reaction evidence="1">
        <text>a monocarboxylic acid amide + H2O = a monocarboxylate + NH4(+)</text>
        <dbReference type="Rhea" id="RHEA:12020"/>
        <dbReference type="ChEBI" id="CHEBI:15377"/>
        <dbReference type="ChEBI" id="CHEBI:28938"/>
        <dbReference type="ChEBI" id="CHEBI:35757"/>
        <dbReference type="ChEBI" id="CHEBI:83628"/>
        <dbReference type="EC" id="3.5.1.4"/>
    </reaction>
</comment>
<feature type="domain" description="Amidase" evidence="4">
    <location>
        <begin position="8"/>
        <end position="410"/>
    </location>
</feature>
<evidence type="ECO:0000256" key="2">
    <source>
        <dbReference type="ARBA" id="ARBA00009199"/>
    </source>
</evidence>
<dbReference type="EC" id="3.5.1.4" evidence="3"/>
<reference evidence="6" key="2">
    <citation type="submission" date="2018-03" db="EMBL/GenBank/DDBJ databases">
        <authorList>
            <person name="Derbyshire K."/>
            <person name="Gray T.A."/>
            <person name="Champion M."/>
        </authorList>
    </citation>
    <scope>NUCLEOTIDE SEQUENCE [LARGE SCALE GENOMIC DNA]</scope>
    <source>
        <strain evidence="6">MKD8</strain>
    </source>
</reference>
<dbReference type="SUPFAM" id="SSF75304">
    <property type="entry name" value="Amidase signature (AS) enzymes"/>
    <property type="match status" value="1"/>
</dbReference>
<evidence type="ECO:0000259" key="4">
    <source>
        <dbReference type="Pfam" id="PF01425"/>
    </source>
</evidence>
<evidence type="ECO:0000256" key="3">
    <source>
        <dbReference type="ARBA" id="ARBA00012922"/>
    </source>
</evidence>
<dbReference type="PROSITE" id="PS00571">
    <property type="entry name" value="AMIDASES"/>
    <property type="match status" value="1"/>
</dbReference>
<dbReference type="RefSeq" id="WP_036453309.1">
    <property type="nucleotide sequence ID" value="NZ_CP027541.1"/>
</dbReference>
<dbReference type="PANTHER" id="PTHR11895:SF7">
    <property type="entry name" value="GLUTAMYL-TRNA(GLN) AMIDOTRANSFERASE SUBUNIT A, MITOCHONDRIAL"/>
    <property type="match status" value="1"/>
</dbReference>
<sequence length="427" mass="44415">MSQSTRSIEQTLARASANRFNAWTTIDHEAVARYERARGASAERARILEGIPCGVKDNIDVAGLPTAEGSAYPAVVPTRDAQVVLALRAAGAVIVGKNAMHEIAYGATGMVSATAPVVNPRSAEHMPGGSSSGSAAAVAAGDVPFAIGTDTGGSVRVPAALCGVVGLRPTTGRLQSSGVQPLSPTLDTVGVLAASVGIARAVWHAISGTPYRSPETDDAALTIGVVADDYFVPESTAITEAVSNACASLEQHGAKVRPVRLGWPEAAVPVYAHIVGCEAALTHRKRLSENPPLFQSETRRRLAAGARTTPHMYVEALRHRARIAYDLLRVFDHCDVLISPTTAILGPRRDRKTADVGGQSVDVGRALVAYTTPWSLTGAPALAVPVGADQHGRPLSVQLVGKPGCETRVLEAGSIVEAQHRSAAGLR</sequence>
<dbReference type="AlphaFoldDB" id="A0A2U9PTB8"/>
<keyword evidence="5" id="KW-0808">Transferase</keyword>
<proteinExistence type="inferred from homology"/>
<organism evidence="5 6">
    <name type="scientific">Mycolicibacterium smegmatis (strain MKD8)</name>
    <name type="common">Mycobacterium smegmatis</name>
    <dbReference type="NCBI Taxonomy" id="1214915"/>
    <lineage>
        <taxon>Bacteria</taxon>
        <taxon>Bacillati</taxon>
        <taxon>Actinomycetota</taxon>
        <taxon>Actinomycetes</taxon>
        <taxon>Mycobacteriales</taxon>
        <taxon>Mycobacteriaceae</taxon>
        <taxon>Mycolicibacterium</taxon>
    </lineage>
</organism>
<evidence type="ECO:0000256" key="1">
    <source>
        <dbReference type="ARBA" id="ARBA00001311"/>
    </source>
</evidence>
<dbReference type="Pfam" id="PF01425">
    <property type="entry name" value="Amidase"/>
    <property type="match status" value="1"/>
</dbReference>
<protein>
    <recommendedName>
        <fullName evidence="3">amidase</fullName>
        <ecNumber evidence="3">3.5.1.4</ecNumber>
    </recommendedName>
</protein>
<accession>A0A2U9PTB8</accession>
<comment type="similarity">
    <text evidence="2">Belongs to the amidase family.</text>
</comment>
<dbReference type="EMBL" id="CP027541">
    <property type="protein sequence ID" value="AWT54984.1"/>
    <property type="molecule type" value="Genomic_DNA"/>
</dbReference>
<dbReference type="InterPro" id="IPR000120">
    <property type="entry name" value="Amidase"/>
</dbReference>
<dbReference type="GO" id="GO:0004040">
    <property type="term" value="F:amidase activity"/>
    <property type="evidence" value="ECO:0007669"/>
    <property type="project" value="UniProtKB-EC"/>
</dbReference>
<dbReference type="InterPro" id="IPR020556">
    <property type="entry name" value="Amidase_CS"/>
</dbReference>
<evidence type="ECO:0000313" key="6">
    <source>
        <dbReference type="Proteomes" id="UP000011200"/>
    </source>
</evidence>
<dbReference type="InterPro" id="IPR036928">
    <property type="entry name" value="AS_sf"/>
</dbReference>
<dbReference type="Gene3D" id="3.90.1300.10">
    <property type="entry name" value="Amidase signature (AS) domain"/>
    <property type="match status" value="1"/>
</dbReference>
<name>A0A2U9PTB8_MYCSE</name>
<reference evidence="5 6" key="1">
    <citation type="journal article" date="2013" name="Genome Announc.">
        <title>Draft genome sequence of MKD8, a conjugal recipient Mycobacterium smegmatis strain.</title>
        <authorList>
            <person name="Gray T.A."/>
            <person name="Palumbo M.J."/>
            <person name="Derbyshire K.M."/>
        </authorList>
    </citation>
    <scope>NUCLEOTIDE SEQUENCE [LARGE SCALE GENOMIC DNA]</scope>
    <source>
        <strain evidence="5 6">MKD8</strain>
    </source>
</reference>
<dbReference type="InterPro" id="IPR023631">
    <property type="entry name" value="Amidase_dom"/>
</dbReference>
<gene>
    <name evidence="5" type="ORF">D806_040180</name>
</gene>
<dbReference type="Proteomes" id="UP000011200">
    <property type="component" value="Chromosome"/>
</dbReference>
<dbReference type="PANTHER" id="PTHR11895">
    <property type="entry name" value="TRANSAMIDASE"/>
    <property type="match status" value="1"/>
</dbReference>